<dbReference type="Pfam" id="PF00805">
    <property type="entry name" value="Pentapeptide"/>
    <property type="match status" value="3"/>
</dbReference>
<evidence type="ECO:0000313" key="4">
    <source>
        <dbReference type="Proteomes" id="UP000216725"/>
    </source>
</evidence>
<sequence length="1089" mass="117471">MGAKPADNAGAGSMNSTDGYAAYLARHEGGTAAKAVRGMAEYYGQAHIVSVSPGAAPVDLGQADAKAIRSILEWNDPETGESRGRIGRNGRPFYEITTNWPKDFDVASLVNPDLASEYARLHNEGNRNVLGYLSGRMYSQVWKDGAIHSCGAGRFDAVCTTHGTSRDGDPELHTHIAIPNRVWCEGKWRSIDSSRLIALNWALQAMHDAKGVCDPSWRRVLASHGLTVRVDENGVASIPELERAADFMSKRRKAIKEEEERLTRRWCKEHPGQEPDYAMRRTLNQMAWARTRKAKDKTGEKAAPDRDRWWRELNDAGIDLSGFVQPRDVPGDAVRDIAERPATDEEKAVIVARAVRALQSERSAWSEWDVDRQLWIEISRSGLCGDSGHLYSLHAQAKRVAMRSMVRLSDQAKAAAPWVRSVTTRHVIDTETELTGILAVRGAGENTPEAMGESVEGLDPGQAEAAAQICGTAALTVVQGAAGAGKTTMLAACRRELDARGRRLLILTPSGKAAKVAARETGAEAWTVHKLLAAHGLTCDDLGTWTDGDLHEPRPGSMYALSVDDVIVVDEAGMLDQETALRLLRLADRYGCKVALVGDERQLSAVGRGGVLGIAARHARSVVEMTQIHRFHDPEWARVTLGIRDCKDPAAMASRLTGGKDVADAAGGHAVWLGEDGEVVDYLARAWADDPGLLITCTTNRQADLVNETIQRERMEAGSLGADWIGCAGDGAVHAGDRIQTRLNDASLGVANRETWTVTDVRADGITATGDDGRSVRLPAGYVSEWVRLAYAVTTYGAQGATANASIHWADGSRADAADVYVGLTRGRADNRLVLTAADQAQARDTLRQILSQSRADLGVAHASRELEESLPSLPEYDLPCILGTDGEILVEGKPGQSLRQLVEENKMGLARASLCGCDLSGMDLSGADLREADLSESNLYQADLKWAVLDGATMRGADLGDSRLERAHLCEADLGDATMRGADMRGVCLDRADMSDADMSDADLSGASLRGSALDGATMRGVDVTDADFLRARMSGTDLTGACLWVQGHRYPVEASDFDRAYADEAILGEKFDTPAMEQGQQIETPGI</sequence>
<evidence type="ECO:0000313" key="3">
    <source>
        <dbReference type="EMBL" id="OZG51214.1"/>
    </source>
</evidence>
<dbReference type="Gene3D" id="2.30.30.940">
    <property type="match status" value="1"/>
</dbReference>
<gene>
    <name evidence="3" type="ORF">PSRA_1256</name>
</gene>
<dbReference type="SUPFAM" id="SSF52540">
    <property type="entry name" value="P-loop containing nucleoside triphosphate hydrolases"/>
    <property type="match status" value="1"/>
</dbReference>
<accession>A0A261EWH4</accession>
<dbReference type="Pfam" id="PF13604">
    <property type="entry name" value="AAA_30"/>
    <property type="match status" value="1"/>
</dbReference>
<dbReference type="RefSeq" id="WP_158216347.1">
    <property type="nucleotide sequence ID" value="NZ_MWWR01000010.1"/>
</dbReference>
<evidence type="ECO:0000256" key="1">
    <source>
        <dbReference type="SAM" id="Coils"/>
    </source>
</evidence>
<name>A0A261EWH4_9BIFI</name>
<feature type="coiled-coil region" evidence="1">
    <location>
        <begin position="238"/>
        <end position="265"/>
    </location>
</feature>
<dbReference type="SUPFAM" id="SSF141571">
    <property type="entry name" value="Pentapeptide repeat-like"/>
    <property type="match status" value="1"/>
</dbReference>
<evidence type="ECO:0000259" key="2">
    <source>
        <dbReference type="Pfam" id="PF08751"/>
    </source>
</evidence>
<dbReference type="InterPro" id="IPR014862">
    <property type="entry name" value="TrwC"/>
</dbReference>
<dbReference type="Gene3D" id="2.160.20.80">
    <property type="entry name" value="E3 ubiquitin-protein ligase SopA"/>
    <property type="match status" value="1"/>
</dbReference>
<dbReference type="PANTHER" id="PTHR14136:SF17">
    <property type="entry name" value="BTB_POZ DOMAIN-CONTAINING PROTEIN KCTD9"/>
    <property type="match status" value="1"/>
</dbReference>
<dbReference type="Gene3D" id="3.40.50.300">
    <property type="entry name" value="P-loop containing nucleotide triphosphate hydrolases"/>
    <property type="match status" value="2"/>
</dbReference>
<dbReference type="AlphaFoldDB" id="A0A261EWH4"/>
<dbReference type="InterPro" id="IPR051082">
    <property type="entry name" value="Pentapeptide-BTB/POZ_domain"/>
</dbReference>
<dbReference type="Proteomes" id="UP000216725">
    <property type="component" value="Unassembled WGS sequence"/>
</dbReference>
<dbReference type="InterPro" id="IPR001646">
    <property type="entry name" value="5peptide_repeat"/>
</dbReference>
<dbReference type="CDD" id="cd17933">
    <property type="entry name" value="DEXSc_RecD-like"/>
    <property type="match status" value="1"/>
</dbReference>
<keyword evidence="1" id="KW-0175">Coiled coil</keyword>
<feature type="domain" description="TrwC relaxase" evidence="2">
    <location>
        <begin position="21"/>
        <end position="313"/>
    </location>
</feature>
<dbReference type="InterPro" id="IPR027417">
    <property type="entry name" value="P-loop_NTPase"/>
</dbReference>
<organism evidence="3 4">
    <name type="scientific">Pseudoscardovia radai</name>
    <dbReference type="NCBI Taxonomy" id="987066"/>
    <lineage>
        <taxon>Bacteria</taxon>
        <taxon>Bacillati</taxon>
        <taxon>Actinomycetota</taxon>
        <taxon>Actinomycetes</taxon>
        <taxon>Bifidobacteriales</taxon>
        <taxon>Bifidobacteriaceae</taxon>
        <taxon>Pseudoscardovia</taxon>
    </lineage>
</organism>
<protein>
    <submittedName>
        <fullName evidence="3">TrwC relaxase</fullName>
    </submittedName>
</protein>
<keyword evidence="4" id="KW-1185">Reference proteome</keyword>
<proteinExistence type="predicted"/>
<dbReference type="OrthoDB" id="4524286at2"/>
<comment type="caution">
    <text evidence="3">The sequence shown here is derived from an EMBL/GenBank/DDBJ whole genome shotgun (WGS) entry which is preliminary data.</text>
</comment>
<dbReference type="NCBIfam" id="NF041492">
    <property type="entry name" value="MobF"/>
    <property type="match status" value="1"/>
</dbReference>
<dbReference type="EMBL" id="MWWR01000010">
    <property type="protein sequence ID" value="OZG51214.1"/>
    <property type="molecule type" value="Genomic_DNA"/>
</dbReference>
<dbReference type="Pfam" id="PF08751">
    <property type="entry name" value="TrwC"/>
    <property type="match status" value="1"/>
</dbReference>
<dbReference type="PANTHER" id="PTHR14136">
    <property type="entry name" value="BTB_POZ DOMAIN-CONTAINING PROTEIN KCTD9"/>
    <property type="match status" value="1"/>
</dbReference>
<dbReference type="SUPFAM" id="SSF55464">
    <property type="entry name" value="Origin of replication-binding domain, RBD-like"/>
    <property type="match status" value="1"/>
</dbReference>
<reference evidence="3 4" key="1">
    <citation type="journal article" date="2017" name="BMC Genomics">
        <title>Comparative genomic and phylogenomic analyses of the Bifidobacteriaceae family.</title>
        <authorList>
            <person name="Lugli G.A."/>
            <person name="Milani C."/>
            <person name="Turroni F."/>
            <person name="Duranti S."/>
            <person name="Mancabelli L."/>
            <person name="Mangifesta M."/>
            <person name="Ferrario C."/>
            <person name="Modesto M."/>
            <person name="Mattarelli P."/>
            <person name="Jiri K."/>
            <person name="van Sinderen D."/>
            <person name="Ventura M."/>
        </authorList>
    </citation>
    <scope>NUCLEOTIDE SEQUENCE [LARGE SCALE GENOMIC DNA]</scope>
    <source>
        <strain evidence="3 4">DSM 24742</strain>
    </source>
</reference>